<accession>A0A6U4HYH6</accession>
<dbReference type="FunFam" id="3.90.105.20:FF:000001">
    <property type="entry name" value="60S acidic ribosomal protein P0"/>
    <property type="match status" value="1"/>
</dbReference>
<dbReference type="GO" id="GO:0003735">
    <property type="term" value="F:structural constituent of ribosome"/>
    <property type="evidence" value="ECO:0007669"/>
    <property type="project" value="TreeGrafter"/>
</dbReference>
<dbReference type="EMBL" id="HBGJ01030919">
    <property type="protein sequence ID" value="CAD9261165.1"/>
    <property type="molecule type" value="Transcribed_RNA"/>
</dbReference>
<dbReference type="InterPro" id="IPR040637">
    <property type="entry name" value="Ribosomal_uL10-like_insert"/>
</dbReference>
<dbReference type="GO" id="GO:0022625">
    <property type="term" value="C:cytosolic large ribosomal subunit"/>
    <property type="evidence" value="ECO:0007669"/>
    <property type="project" value="TreeGrafter"/>
</dbReference>
<evidence type="ECO:0000313" key="5">
    <source>
        <dbReference type="EMBL" id="CAD9261164.1"/>
    </source>
</evidence>
<protein>
    <recommendedName>
        <fullName evidence="4">Large ribosomal subunit protein uL10-like insertion domain-containing protein</fullName>
    </recommendedName>
</protein>
<dbReference type="SUPFAM" id="SSF160369">
    <property type="entry name" value="Ribosomal protein L10-like"/>
    <property type="match status" value="1"/>
</dbReference>
<dbReference type="AlphaFoldDB" id="A0A6U4HYH6"/>
<evidence type="ECO:0000259" key="4">
    <source>
        <dbReference type="Pfam" id="PF17777"/>
    </source>
</evidence>
<dbReference type="EMBL" id="HBGJ01030918">
    <property type="protein sequence ID" value="CAD9261164.1"/>
    <property type="molecule type" value="Transcribed_RNA"/>
</dbReference>
<gene>
    <name evidence="5" type="ORF">PPAR1163_LOCUS19544</name>
    <name evidence="6" type="ORF">PPAR1163_LOCUS19545</name>
    <name evidence="7" type="ORF">PPAR1163_LOCUS19546</name>
    <name evidence="8" type="ORF">PPAR1163_LOCUS19547</name>
</gene>
<organism evidence="6">
    <name type="scientific">Phaeomonas parva</name>
    <dbReference type="NCBI Taxonomy" id="124430"/>
    <lineage>
        <taxon>Eukaryota</taxon>
        <taxon>Sar</taxon>
        <taxon>Stramenopiles</taxon>
        <taxon>Ochrophyta</taxon>
        <taxon>Pinguiophyceae</taxon>
        <taxon>Pinguiochrysidales</taxon>
        <taxon>Pinguiochrysidaceae</taxon>
        <taxon>Phaeomonas</taxon>
    </lineage>
</organism>
<name>A0A6U4HYH6_9STRA</name>
<dbReference type="GO" id="GO:0070180">
    <property type="term" value="F:large ribosomal subunit rRNA binding"/>
    <property type="evidence" value="ECO:0007669"/>
    <property type="project" value="TreeGrafter"/>
</dbReference>
<evidence type="ECO:0000256" key="2">
    <source>
        <dbReference type="ARBA" id="ARBA00022980"/>
    </source>
</evidence>
<evidence type="ECO:0000313" key="8">
    <source>
        <dbReference type="EMBL" id="CAD9261167.1"/>
    </source>
</evidence>
<dbReference type="InterPro" id="IPR043141">
    <property type="entry name" value="Ribosomal_uL10-like_sf"/>
</dbReference>
<dbReference type="InterPro" id="IPR043164">
    <property type="entry name" value="Ribosomal_uL10-like_insert_sf"/>
</dbReference>
<dbReference type="PIRSF" id="PIRSF039087">
    <property type="entry name" value="L10E"/>
    <property type="match status" value="1"/>
</dbReference>
<dbReference type="Gene3D" id="3.90.105.20">
    <property type="match status" value="1"/>
</dbReference>
<dbReference type="PANTHER" id="PTHR45699">
    <property type="entry name" value="60S ACIDIC RIBOSOMAL PROTEIN P0"/>
    <property type="match status" value="1"/>
</dbReference>
<dbReference type="PANTHER" id="PTHR45699:SF3">
    <property type="entry name" value="LARGE RIBOSOMAL SUBUNIT PROTEIN UL10"/>
    <property type="match status" value="1"/>
</dbReference>
<proteinExistence type="inferred from homology"/>
<dbReference type="Gene3D" id="3.30.70.1730">
    <property type="match status" value="1"/>
</dbReference>
<reference evidence="6" key="1">
    <citation type="submission" date="2021-01" db="EMBL/GenBank/DDBJ databases">
        <authorList>
            <person name="Corre E."/>
            <person name="Pelletier E."/>
            <person name="Niang G."/>
            <person name="Scheremetjew M."/>
            <person name="Finn R."/>
            <person name="Kale V."/>
            <person name="Holt S."/>
            <person name="Cochrane G."/>
            <person name="Meng A."/>
            <person name="Brown T."/>
            <person name="Cohen L."/>
        </authorList>
    </citation>
    <scope>NUCLEOTIDE SEQUENCE</scope>
    <source>
        <strain evidence="6">CCMP2877</strain>
    </source>
</reference>
<dbReference type="CDD" id="cd05795">
    <property type="entry name" value="Ribosomal_P0_L10e"/>
    <property type="match status" value="1"/>
</dbReference>
<dbReference type="InterPro" id="IPR001790">
    <property type="entry name" value="Ribosomal_uL10"/>
</dbReference>
<evidence type="ECO:0000256" key="1">
    <source>
        <dbReference type="ARBA" id="ARBA00008889"/>
    </source>
</evidence>
<dbReference type="GO" id="GO:0002181">
    <property type="term" value="P:cytoplasmic translation"/>
    <property type="evidence" value="ECO:0007669"/>
    <property type="project" value="TreeGrafter"/>
</dbReference>
<dbReference type="InterPro" id="IPR030670">
    <property type="entry name" value="uL10_eukaryotes"/>
</dbReference>
<comment type="similarity">
    <text evidence="1">Belongs to the universal ribosomal protein uL10 family.</text>
</comment>
<keyword evidence="3" id="KW-0687">Ribonucleoprotein</keyword>
<feature type="domain" description="Large ribosomal subunit protein uL10-like insertion" evidence="4">
    <location>
        <begin position="111"/>
        <end position="180"/>
    </location>
</feature>
<sequence>MTISRERKEQYFQKMEDMLGKYSKLFVVGVDNVGSKQIQQVRMALRGKAEILMGKNTMMRKCLGQFVAKNEGHPMEQLIDTLVGNVGFVFTNGDLNEVREVVMANVVPAPARVGAIAPVKVIIPPGPTTCGPEKTSFFQTLQIATKITRGAIEITSPVELLEVGDKVDASQATLLKTLNILPFFYGFQMIKVYSDGSLFDVDILDINDEILGAHFMSAVNNIAAISLEIGIPTMASMPHSIANAFRACVAVACQCENFSFEEAQPFKDFLEANADA</sequence>
<dbReference type="GO" id="GO:0000027">
    <property type="term" value="P:ribosomal large subunit assembly"/>
    <property type="evidence" value="ECO:0007669"/>
    <property type="project" value="TreeGrafter"/>
</dbReference>
<keyword evidence="2" id="KW-0689">Ribosomal protein</keyword>
<dbReference type="EMBL" id="HBGJ01030921">
    <property type="protein sequence ID" value="CAD9261167.1"/>
    <property type="molecule type" value="Transcribed_RNA"/>
</dbReference>
<dbReference type="Pfam" id="PF00466">
    <property type="entry name" value="Ribosomal_L10"/>
    <property type="match status" value="1"/>
</dbReference>
<evidence type="ECO:0000313" key="6">
    <source>
        <dbReference type="EMBL" id="CAD9261165.1"/>
    </source>
</evidence>
<dbReference type="Pfam" id="PF17777">
    <property type="entry name" value="RL10P_insert"/>
    <property type="match status" value="1"/>
</dbReference>
<evidence type="ECO:0000256" key="3">
    <source>
        <dbReference type="ARBA" id="ARBA00023274"/>
    </source>
</evidence>
<dbReference type="EMBL" id="HBGJ01030920">
    <property type="protein sequence ID" value="CAD9261166.1"/>
    <property type="molecule type" value="Transcribed_RNA"/>
</dbReference>
<dbReference type="InterPro" id="IPR050323">
    <property type="entry name" value="Ribosomal_protein_uL10"/>
</dbReference>
<evidence type="ECO:0000313" key="7">
    <source>
        <dbReference type="EMBL" id="CAD9261166.1"/>
    </source>
</evidence>